<dbReference type="Proteomes" id="UP001202248">
    <property type="component" value="Unassembled WGS sequence"/>
</dbReference>
<name>A0ABS9SHG4_9BACT</name>
<dbReference type="InterPro" id="IPR036514">
    <property type="entry name" value="SGNH_hydro_sf"/>
</dbReference>
<organism evidence="3 4">
    <name type="scientific">Niabella ginsengisoli</name>
    <dbReference type="NCBI Taxonomy" id="522298"/>
    <lineage>
        <taxon>Bacteria</taxon>
        <taxon>Pseudomonadati</taxon>
        <taxon>Bacteroidota</taxon>
        <taxon>Chitinophagia</taxon>
        <taxon>Chitinophagales</taxon>
        <taxon>Chitinophagaceae</taxon>
        <taxon>Niabella</taxon>
    </lineage>
</organism>
<dbReference type="Pfam" id="PF03629">
    <property type="entry name" value="SASA"/>
    <property type="match status" value="1"/>
</dbReference>
<evidence type="ECO:0000259" key="2">
    <source>
        <dbReference type="Pfam" id="PF03629"/>
    </source>
</evidence>
<sequence length="239" mass="27423">MIEPLIPFAIKGFCWYQGENNCFLNERIEYSYKMKALINYWREKWNSKNLPFYYVQIAPYYYSKATDRPYTVYSEPAFWEAQSAVLKVPNTVMIATIDLNDDLADLHPVNKWDVGERLAGAALSKTYKINNAPAMGPVFKSAFKNGNTFVIDFDYKGKGLKSKDGEPLNCFEVADIHGDYHEAVAKINNNKVYVFAEDVSDPYSVRFAWREDAKPNLVNSAGLPTLPFRTNNPIVENFY</sequence>
<dbReference type="Gene3D" id="3.40.50.1110">
    <property type="entry name" value="SGNH hydrolase"/>
    <property type="match status" value="1"/>
</dbReference>
<keyword evidence="4" id="KW-1185">Reference proteome</keyword>
<dbReference type="PANTHER" id="PTHR22901:SF0">
    <property type="entry name" value="SIALATE O-ACETYLESTERASE"/>
    <property type="match status" value="1"/>
</dbReference>
<gene>
    <name evidence="3" type="ORF">MKP09_07775</name>
</gene>
<dbReference type="InterPro" id="IPR005181">
    <property type="entry name" value="SASA"/>
</dbReference>
<reference evidence="3 4" key="1">
    <citation type="submission" date="2022-02" db="EMBL/GenBank/DDBJ databases">
        <authorList>
            <person name="Min J."/>
        </authorList>
    </citation>
    <scope>NUCLEOTIDE SEQUENCE [LARGE SCALE GENOMIC DNA]</scope>
    <source>
        <strain evidence="3 4">GR10-1</strain>
    </source>
</reference>
<dbReference type="RefSeq" id="WP_240827170.1">
    <property type="nucleotide sequence ID" value="NZ_JAKWBL010000001.1"/>
</dbReference>
<dbReference type="EMBL" id="JAKWBL010000001">
    <property type="protein sequence ID" value="MCH5597809.1"/>
    <property type="molecule type" value="Genomic_DNA"/>
</dbReference>
<feature type="domain" description="Sialate O-acetylesterase" evidence="2">
    <location>
        <begin position="9"/>
        <end position="123"/>
    </location>
</feature>
<dbReference type="InterPro" id="IPR039329">
    <property type="entry name" value="SIAE"/>
</dbReference>
<evidence type="ECO:0000313" key="4">
    <source>
        <dbReference type="Proteomes" id="UP001202248"/>
    </source>
</evidence>
<protein>
    <submittedName>
        <fullName evidence="3">Sialate O-acetylesterase</fullName>
    </submittedName>
</protein>
<dbReference type="PANTHER" id="PTHR22901">
    <property type="entry name" value="SIALATE O-ACETYLESTERASE"/>
    <property type="match status" value="1"/>
</dbReference>
<proteinExistence type="predicted"/>
<keyword evidence="1" id="KW-0378">Hydrolase</keyword>
<evidence type="ECO:0000313" key="3">
    <source>
        <dbReference type="EMBL" id="MCH5597809.1"/>
    </source>
</evidence>
<comment type="caution">
    <text evidence="3">The sequence shown here is derived from an EMBL/GenBank/DDBJ whole genome shotgun (WGS) entry which is preliminary data.</text>
</comment>
<evidence type="ECO:0000256" key="1">
    <source>
        <dbReference type="ARBA" id="ARBA00022801"/>
    </source>
</evidence>
<accession>A0ABS9SHG4</accession>
<dbReference type="SUPFAM" id="SSF52266">
    <property type="entry name" value="SGNH hydrolase"/>
    <property type="match status" value="1"/>
</dbReference>